<dbReference type="EMBL" id="KI393362">
    <property type="protein sequence ID" value="ERN08472.1"/>
    <property type="molecule type" value="Genomic_DNA"/>
</dbReference>
<dbReference type="AlphaFoldDB" id="U5CVY6"/>
<dbReference type="Proteomes" id="UP000017836">
    <property type="component" value="Unassembled WGS sequence"/>
</dbReference>
<name>U5CVY6_AMBTC</name>
<dbReference type="Gramene" id="ERN08472">
    <property type="protein sequence ID" value="ERN08472"/>
    <property type="gene ID" value="AMTR_s02098p00009190"/>
</dbReference>
<accession>U5CVY6</accession>
<gene>
    <name evidence="1" type="ORF">AMTR_s02098p00009190</name>
</gene>
<reference evidence="2" key="1">
    <citation type="journal article" date="2013" name="Science">
        <title>The Amborella genome and the evolution of flowering plants.</title>
        <authorList>
            <consortium name="Amborella Genome Project"/>
        </authorList>
    </citation>
    <scope>NUCLEOTIDE SEQUENCE [LARGE SCALE GENOMIC DNA]</scope>
</reference>
<keyword evidence="2" id="KW-1185">Reference proteome</keyword>
<protein>
    <submittedName>
        <fullName evidence="1">Uncharacterized protein</fullName>
    </submittedName>
</protein>
<evidence type="ECO:0000313" key="1">
    <source>
        <dbReference type="EMBL" id="ERN08472.1"/>
    </source>
</evidence>
<sequence length="99" mass="11359">MLFVEDLVIVKSWSSHPSEQAIVHNIKIPWRMLFARVSFDGLRHRISGHRHRQDSAFAPPLPCAKPLGTTSNNIVEFKELVADIDLAIQLHFLVFTPRF</sequence>
<dbReference type="HOGENOM" id="CLU_2323608_0_0_1"/>
<evidence type="ECO:0000313" key="2">
    <source>
        <dbReference type="Proteomes" id="UP000017836"/>
    </source>
</evidence>
<organism evidence="1 2">
    <name type="scientific">Amborella trichopoda</name>
    <dbReference type="NCBI Taxonomy" id="13333"/>
    <lineage>
        <taxon>Eukaryota</taxon>
        <taxon>Viridiplantae</taxon>
        <taxon>Streptophyta</taxon>
        <taxon>Embryophyta</taxon>
        <taxon>Tracheophyta</taxon>
        <taxon>Spermatophyta</taxon>
        <taxon>Magnoliopsida</taxon>
        <taxon>Amborellales</taxon>
        <taxon>Amborellaceae</taxon>
        <taxon>Amborella</taxon>
    </lineage>
</organism>
<proteinExistence type="predicted"/>